<dbReference type="Proteomes" id="UP001230876">
    <property type="component" value="Segment"/>
</dbReference>
<evidence type="ECO:0000313" key="2">
    <source>
        <dbReference type="Proteomes" id="UP001230876"/>
    </source>
</evidence>
<keyword evidence="2" id="KW-1185">Reference proteome</keyword>
<reference evidence="1" key="1">
    <citation type="journal article" date="2020" name="Viruses">
        <title>Molecular Characterisation of a Novel and Highly Divergent Passerine Adenovirus 1.</title>
        <authorList>
            <person name="Athukorala A."/>
            <person name="Forwood J.K."/>
            <person name="Phalen D.N."/>
            <person name="Sarker S."/>
        </authorList>
    </citation>
    <scope>NUCLEOTIDE SEQUENCE</scope>
    <source>
        <strain evidence="1">AU2787</strain>
    </source>
</reference>
<name>A0A7L9DIT5_9ADEN</name>
<organism evidence="1 2">
    <name type="scientific">Passerine adenovirus 1</name>
    <dbReference type="NCBI Taxonomy" id="2779174"/>
    <lineage>
        <taxon>Viruses</taxon>
        <taxon>Varidnaviria</taxon>
        <taxon>Bamfordvirae</taxon>
        <taxon>Preplasmiviricota</taxon>
        <taxon>Polisuviricotina</taxon>
        <taxon>Pharingeaviricetes</taxon>
        <taxon>Rowavirales</taxon>
        <taxon>Adenoviridae</taxon>
        <taxon>Barthadenovirus</taxon>
    </lineage>
</organism>
<protein>
    <submittedName>
        <fullName evidence="1">E4.1 protein</fullName>
    </submittedName>
</protein>
<dbReference type="EMBL" id="MT674683">
    <property type="protein sequence ID" value="QOJ53959.1"/>
    <property type="molecule type" value="Genomic_DNA"/>
</dbReference>
<evidence type="ECO:0000313" key="1">
    <source>
        <dbReference type="EMBL" id="QOJ53959.1"/>
    </source>
</evidence>
<accession>A0A7L9DIT5</accession>
<proteinExistence type="predicted"/>
<sequence>MELPEEARLCDSPRTILERLDIAVDKARYEVWALVSTVKDPALFCEAPFKIIFQFVLDSTVYVVVRKDIFPEFSIRDYLRWLNLNSRDFMTYTKIGWDRLTWFLEEADGRLIRCCFTSTADESHDAVWSTFYHFVRLFYPHYRALCSSAIL</sequence>